<protein>
    <recommendedName>
        <fullName evidence="6">Gram-positive cocci surface proteins LPxTG domain-containing protein</fullName>
    </recommendedName>
</protein>
<gene>
    <name evidence="4" type="ORF">GCM10010140_37580</name>
</gene>
<evidence type="ECO:0000313" key="4">
    <source>
        <dbReference type="EMBL" id="GGQ03986.1"/>
    </source>
</evidence>
<feature type="compositionally biased region" description="Low complexity" evidence="1">
    <location>
        <begin position="543"/>
        <end position="580"/>
    </location>
</feature>
<accession>A0ABQ2QZ65</accession>
<feature type="compositionally biased region" description="Pro residues" evidence="1">
    <location>
        <begin position="339"/>
        <end position="351"/>
    </location>
</feature>
<feature type="chain" id="PRO_5045873472" description="Gram-positive cocci surface proteins LPxTG domain-containing protein" evidence="3">
    <location>
        <begin position="35"/>
        <end position="623"/>
    </location>
</feature>
<feature type="transmembrane region" description="Helical" evidence="2">
    <location>
        <begin position="591"/>
        <end position="612"/>
    </location>
</feature>
<evidence type="ECO:0000313" key="5">
    <source>
        <dbReference type="Proteomes" id="UP000611554"/>
    </source>
</evidence>
<evidence type="ECO:0000256" key="1">
    <source>
        <dbReference type="SAM" id="MobiDB-lite"/>
    </source>
</evidence>
<keyword evidence="2" id="KW-1133">Transmembrane helix</keyword>
<feature type="compositionally biased region" description="Low complexity" evidence="1">
    <location>
        <begin position="450"/>
        <end position="463"/>
    </location>
</feature>
<comment type="caution">
    <text evidence="4">The sequence shown here is derived from an EMBL/GenBank/DDBJ whole genome shotgun (WGS) entry which is preliminary data.</text>
</comment>
<dbReference type="Proteomes" id="UP000611554">
    <property type="component" value="Unassembled WGS sequence"/>
</dbReference>
<feature type="compositionally biased region" description="Low complexity" evidence="1">
    <location>
        <begin position="394"/>
        <end position="423"/>
    </location>
</feature>
<dbReference type="Gene3D" id="2.60.120.260">
    <property type="entry name" value="Galactose-binding domain-like"/>
    <property type="match status" value="1"/>
</dbReference>
<feature type="signal peptide" evidence="3">
    <location>
        <begin position="1"/>
        <end position="34"/>
    </location>
</feature>
<keyword evidence="2" id="KW-0812">Transmembrane</keyword>
<reference evidence="5" key="1">
    <citation type="journal article" date="2019" name="Int. J. Syst. Evol. Microbiol.">
        <title>The Global Catalogue of Microorganisms (GCM) 10K type strain sequencing project: providing services to taxonomists for standard genome sequencing and annotation.</title>
        <authorList>
            <consortium name="The Broad Institute Genomics Platform"/>
            <consortium name="The Broad Institute Genome Sequencing Center for Infectious Disease"/>
            <person name="Wu L."/>
            <person name="Ma J."/>
        </authorList>
    </citation>
    <scope>NUCLEOTIDE SEQUENCE [LARGE SCALE GENOMIC DNA]</scope>
    <source>
        <strain evidence="5">JCM 3115</strain>
    </source>
</reference>
<feature type="region of interest" description="Disordered" evidence="1">
    <location>
        <begin position="333"/>
        <end position="592"/>
    </location>
</feature>
<sequence length="623" mass="64672">MVRWRSRLSKPVAVSMLGLLGGALVVLPSGQASANTAELVVDYQCTGDGPDSIAQSGPVRLRTRVSVPTTLTVGQPLNVGWKLGYLGIARFGSPGYFAPGAAVTATGTVALSGVWSGNLKPVGAVEQPHQLQPGTILKLPEAISDFAHTDQAGTLKVTPRNIVVDFTPPAGEVMVNDDDPRVIYSGGGWKDRNNQPVEHNDYQRDLHRTVEKEDSASFTFTGTGIEYVAQRDYRAGKVRFYIDGQAATPAYVDASKKADGSPSTDAGKGGLTLWRFRGLNYGKHTIQVFNDEQGKWGQLDAFRVITRELAAPPKAHRATCKIVSNPVSVNVVISDPSSTTPPPNTTPPTSPSPTEDPTTTPTGGPTTPNPPTCLPTNQPLVPTVTPTPTPTPTSTPTATPDSTATPTSTEDAPAVADDPNVAPEGFDKAARTPTPPETPTPTDPPTERMPIAPTLTPAPTQTPTCPPATPTNTHTSTWSPTPTPTCVIITPTPTPTSTVTPTPTPTVSCSPTATPTQTTPTPTQTTPTPTPTPTQSNNANGNTSTPKPTLTVTATVTPTRTAPTTPQVAITPSGGAQTGEAPEEEGGPSGLMLVGAGSAMLAGSGMGGVVLVRRRAAHARDRS</sequence>
<keyword evidence="2" id="KW-0472">Membrane</keyword>
<evidence type="ECO:0000256" key="2">
    <source>
        <dbReference type="SAM" id="Phobius"/>
    </source>
</evidence>
<keyword evidence="5" id="KW-1185">Reference proteome</keyword>
<feature type="compositionally biased region" description="Low complexity" evidence="1">
    <location>
        <begin position="470"/>
        <end position="527"/>
    </location>
</feature>
<dbReference type="RefSeq" id="WP_189247777.1">
    <property type="nucleotide sequence ID" value="NZ_BMQJ01000009.1"/>
</dbReference>
<name>A0ABQ2QZ65_9ACTN</name>
<evidence type="ECO:0000256" key="3">
    <source>
        <dbReference type="SAM" id="SignalP"/>
    </source>
</evidence>
<proteinExistence type="predicted"/>
<feature type="compositionally biased region" description="Pro residues" evidence="1">
    <location>
        <begin position="433"/>
        <end position="444"/>
    </location>
</feature>
<feature type="compositionally biased region" description="Low complexity" evidence="1">
    <location>
        <begin position="352"/>
        <end position="366"/>
    </location>
</feature>
<evidence type="ECO:0008006" key="6">
    <source>
        <dbReference type="Google" id="ProtNLM"/>
    </source>
</evidence>
<keyword evidence="3" id="KW-0732">Signal</keyword>
<organism evidence="4 5">
    <name type="scientific">Streptosporangium pseudovulgare</name>
    <dbReference type="NCBI Taxonomy" id="35765"/>
    <lineage>
        <taxon>Bacteria</taxon>
        <taxon>Bacillati</taxon>
        <taxon>Actinomycetota</taxon>
        <taxon>Actinomycetes</taxon>
        <taxon>Streptosporangiales</taxon>
        <taxon>Streptosporangiaceae</taxon>
        <taxon>Streptosporangium</taxon>
    </lineage>
</organism>
<dbReference type="EMBL" id="BMQJ01000009">
    <property type="protein sequence ID" value="GGQ03986.1"/>
    <property type="molecule type" value="Genomic_DNA"/>
</dbReference>